<dbReference type="SUPFAM" id="SSF57756">
    <property type="entry name" value="Retrovirus zinc finger-like domains"/>
    <property type="match status" value="1"/>
</dbReference>
<dbReference type="GO" id="GO:0008270">
    <property type="term" value="F:zinc ion binding"/>
    <property type="evidence" value="ECO:0007669"/>
    <property type="project" value="InterPro"/>
</dbReference>
<evidence type="ECO:0008006" key="3">
    <source>
        <dbReference type="Google" id="ProtNLM"/>
    </source>
</evidence>
<reference evidence="1" key="1">
    <citation type="journal article" date="2020" name="bioRxiv">
        <title>Chromosome-level reference genome of the European wasp spider Argiope bruennichi: a resource for studies on range expansion and evolutionary adaptation.</title>
        <authorList>
            <person name="Sheffer M.M."/>
            <person name="Hoppe A."/>
            <person name="Krehenwinkel H."/>
            <person name="Uhl G."/>
            <person name="Kuss A.W."/>
            <person name="Jensen L."/>
            <person name="Jensen C."/>
            <person name="Gillespie R.G."/>
            <person name="Hoff K.J."/>
            <person name="Prost S."/>
        </authorList>
    </citation>
    <scope>NUCLEOTIDE SEQUENCE</scope>
</reference>
<dbReference type="InterPro" id="IPR036875">
    <property type="entry name" value="Znf_CCHC_sf"/>
</dbReference>
<keyword evidence="2" id="KW-1185">Reference proteome</keyword>
<reference evidence="1" key="2">
    <citation type="submission" date="2020-06" db="EMBL/GenBank/DDBJ databases">
        <authorList>
            <person name="Sheffer M."/>
        </authorList>
    </citation>
    <scope>NUCLEOTIDE SEQUENCE</scope>
</reference>
<accession>A0A8T0EDK7</accession>
<dbReference type="AlphaFoldDB" id="A0A8T0EDK7"/>
<dbReference type="GO" id="GO:0003676">
    <property type="term" value="F:nucleic acid binding"/>
    <property type="evidence" value="ECO:0007669"/>
    <property type="project" value="InterPro"/>
</dbReference>
<evidence type="ECO:0000313" key="1">
    <source>
        <dbReference type="EMBL" id="KAF8769804.1"/>
    </source>
</evidence>
<name>A0A8T0EDK7_ARGBR</name>
<organism evidence="1 2">
    <name type="scientific">Argiope bruennichi</name>
    <name type="common">Wasp spider</name>
    <name type="synonym">Aranea bruennichi</name>
    <dbReference type="NCBI Taxonomy" id="94029"/>
    <lineage>
        <taxon>Eukaryota</taxon>
        <taxon>Metazoa</taxon>
        <taxon>Ecdysozoa</taxon>
        <taxon>Arthropoda</taxon>
        <taxon>Chelicerata</taxon>
        <taxon>Arachnida</taxon>
        <taxon>Araneae</taxon>
        <taxon>Araneomorphae</taxon>
        <taxon>Entelegynae</taxon>
        <taxon>Araneoidea</taxon>
        <taxon>Araneidae</taxon>
        <taxon>Argiope</taxon>
    </lineage>
</organism>
<evidence type="ECO:0000313" key="2">
    <source>
        <dbReference type="Proteomes" id="UP000807504"/>
    </source>
</evidence>
<sequence>MLLYHLPPPPTTFNVNIKSTSRPKKKNNTPFCAFCETSGHWAQKCETITSYDTRIQKLKYSNLCTNRGRRMSNCSREDTVCCKKKHHVSICPPAQKNQLVITNSNINHINFPKTIFTHLQTARLYVTGPTDVTKLTCCILDGGSQASFVDTNLIKTLKLKVMSSDTLNCQAFESTTTRDQRRCVQLSVSSLWSKQRVSSTAFESFNTYPTVPTELFHFARKRRLTLVDPPDDSSLPIELLVGGDKSLLRKPQSSFQNLSSWFHQCLAEFSVDQEHILQSLKIHLFITFLTRLNLLPK</sequence>
<gene>
    <name evidence="1" type="ORF">HNY73_017413</name>
</gene>
<proteinExistence type="predicted"/>
<dbReference type="EMBL" id="JABXBU010002228">
    <property type="protein sequence ID" value="KAF8769804.1"/>
    <property type="molecule type" value="Genomic_DNA"/>
</dbReference>
<comment type="caution">
    <text evidence="1">The sequence shown here is derived from an EMBL/GenBank/DDBJ whole genome shotgun (WGS) entry which is preliminary data.</text>
</comment>
<dbReference type="Proteomes" id="UP000807504">
    <property type="component" value="Unassembled WGS sequence"/>
</dbReference>
<protein>
    <recommendedName>
        <fullName evidence="3">Peptidase aspartic putative domain-containing protein</fullName>
    </recommendedName>
</protein>